<organism evidence="2 3">
    <name type="scientific">Plutella xylostella</name>
    <name type="common">Diamondback moth</name>
    <name type="synonym">Plutella maculipennis</name>
    <dbReference type="NCBI Taxonomy" id="51655"/>
    <lineage>
        <taxon>Eukaryota</taxon>
        <taxon>Metazoa</taxon>
        <taxon>Ecdysozoa</taxon>
        <taxon>Arthropoda</taxon>
        <taxon>Hexapoda</taxon>
        <taxon>Insecta</taxon>
        <taxon>Pterygota</taxon>
        <taxon>Neoptera</taxon>
        <taxon>Endopterygota</taxon>
        <taxon>Lepidoptera</taxon>
        <taxon>Glossata</taxon>
        <taxon>Ditrysia</taxon>
        <taxon>Yponomeutoidea</taxon>
        <taxon>Plutellidae</taxon>
        <taxon>Plutella</taxon>
    </lineage>
</organism>
<dbReference type="Gene3D" id="3.60.10.10">
    <property type="entry name" value="Endonuclease/exonuclease/phosphatase"/>
    <property type="match status" value="1"/>
</dbReference>
<dbReference type="InterPro" id="IPR005135">
    <property type="entry name" value="Endo/exonuclease/phosphatase"/>
</dbReference>
<dbReference type="EMBL" id="JAHIBW010000031">
    <property type="protein sequence ID" value="KAG7295393.1"/>
    <property type="molecule type" value="Genomic_DNA"/>
</dbReference>
<protein>
    <recommendedName>
        <fullName evidence="1">Endonuclease/exonuclease/phosphatase domain-containing protein</fullName>
    </recommendedName>
</protein>
<evidence type="ECO:0000313" key="2">
    <source>
        <dbReference type="EMBL" id="KAG7295393.1"/>
    </source>
</evidence>
<comment type="caution">
    <text evidence="2">The sequence shown here is derived from an EMBL/GenBank/DDBJ whole genome shotgun (WGS) entry which is preliminary data.</text>
</comment>
<accession>A0ABQ7PQY1</accession>
<evidence type="ECO:0000313" key="3">
    <source>
        <dbReference type="Proteomes" id="UP000823941"/>
    </source>
</evidence>
<keyword evidence="3" id="KW-1185">Reference proteome</keyword>
<dbReference type="SUPFAM" id="SSF56219">
    <property type="entry name" value="DNase I-like"/>
    <property type="match status" value="1"/>
</dbReference>
<gene>
    <name evidence="2" type="ORF">JYU34_022442</name>
</gene>
<reference evidence="2 3" key="1">
    <citation type="submission" date="2021-06" db="EMBL/GenBank/DDBJ databases">
        <title>A haploid diamondback moth (Plutella xylostella L.) genome assembly resolves 31 chromosomes and identifies a diamide resistance mutation.</title>
        <authorList>
            <person name="Ward C.M."/>
            <person name="Perry K.D."/>
            <person name="Baker G."/>
            <person name="Powis K."/>
            <person name="Heckel D.G."/>
            <person name="Baxter S.W."/>
        </authorList>
    </citation>
    <scope>NUCLEOTIDE SEQUENCE [LARGE SCALE GENOMIC DNA]</scope>
    <source>
        <strain evidence="2 3">LV</strain>
        <tissue evidence="2">Single pupa</tissue>
    </source>
</reference>
<dbReference type="Pfam" id="PF14529">
    <property type="entry name" value="Exo_endo_phos_2"/>
    <property type="match status" value="1"/>
</dbReference>
<evidence type="ECO:0000259" key="1">
    <source>
        <dbReference type="Pfam" id="PF14529"/>
    </source>
</evidence>
<feature type="domain" description="Endonuclease/exonuclease/phosphatase" evidence="1">
    <location>
        <begin position="1"/>
        <end position="111"/>
    </location>
</feature>
<name>A0ABQ7PQY1_PLUXY</name>
<proteinExistence type="predicted"/>
<dbReference type="InterPro" id="IPR036691">
    <property type="entry name" value="Endo/exonu/phosph_ase_sf"/>
</dbReference>
<dbReference type="PANTHER" id="PTHR36688:SF2">
    <property type="entry name" value="ENDONUCLEASE_EXONUCLEASE_PHOSPHATASE DOMAIN-CONTAINING PROTEIN"/>
    <property type="match status" value="1"/>
</dbReference>
<dbReference type="Proteomes" id="UP000823941">
    <property type="component" value="Chromosome 31"/>
</dbReference>
<sequence length="489" mass="56445">MYIPTNCTPSFKKNKLVNLIDSLPKPCFVSGDFYAHHTIWGCQSVSARGRDVLDSINDCNLVLLNDTSPTTVGTNIWRPNGLDLTIVSPSIALNCNWTVHDDPLGSYHLPTITDILYNTVSDSSLNNFTSQDNITELKRPNLRLINWANYSKLANDLIKEFYVNCSDPLQSYYDFCTILNKVVDLSMFRTKSHNVNNNSKPAGNHPKYRYSPLPWWNEKCAMAVQKSKEAFIAFKQDPSESNYINFKKFQAEKKLIIKLERTDSWNKYCSDLNRSTPISKIWQSMRKFNKSYSKNTKLHNNSESSWINNFLRKYTPDFVSQPLHLNNTSINPTNSYINNPFTIDELKAAIKSRRDTTFGLDCISYKMLQNINTDSLHKFLHILNLLWDKSIIPKEWKQDCLVPVLKAEKDPNDADSYRPIALTSCSGKLFEQLIKQRLEFYIESNHILPRNQFGFRRGRSARESIGHLFHDINTAINSNKHLICIFLIL</sequence>
<dbReference type="PANTHER" id="PTHR36688">
    <property type="entry name" value="ENDO/EXONUCLEASE/PHOSPHATASE DOMAIN-CONTAINING PROTEIN"/>
    <property type="match status" value="1"/>
</dbReference>
<dbReference type="InterPro" id="IPR052560">
    <property type="entry name" value="RdDP_mobile_element"/>
</dbReference>